<dbReference type="EMBL" id="KQ421972">
    <property type="protein sequence ID" value="KOF75908.1"/>
    <property type="molecule type" value="Genomic_DNA"/>
</dbReference>
<dbReference type="AlphaFoldDB" id="A0A0L8GG28"/>
<reference evidence="1" key="1">
    <citation type="submission" date="2015-07" db="EMBL/GenBank/DDBJ databases">
        <title>MeaNS - Measles Nucleotide Surveillance Program.</title>
        <authorList>
            <person name="Tran T."/>
            <person name="Druce J."/>
        </authorList>
    </citation>
    <scope>NUCLEOTIDE SEQUENCE</scope>
    <source>
        <strain evidence="1">UCB-OBI-ISO-001</strain>
        <tissue evidence="1">Gonad</tissue>
    </source>
</reference>
<gene>
    <name evidence="1" type="ORF">OCBIM_22034092mg</name>
</gene>
<organism evidence="1">
    <name type="scientific">Octopus bimaculoides</name>
    <name type="common">California two-spotted octopus</name>
    <dbReference type="NCBI Taxonomy" id="37653"/>
    <lineage>
        <taxon>Eukaryota</taxon>
        <taxon>Metazoa</taxon>
        <taxon>Spiralia</taxon>
        <taxon>Lophotrochozoa</taxon>
        <taxon>Mollusca</taxon>
        <taxon>Cephalopoda</taxon>
        <taxon>Coleoidea</taxon>
        <taxon>Octopodiformes</taxon>
        <taxon>Octopoda</taxon>
        <taxon>Incirrata</taxon>
        <taxon>Octopodidae</taxon>
        <taxon>Octopus</taxon>
    </lineage>
</organism>
<sequence>MIMEKKNINDLQGFVQINVYAYSTRQGSEMFHSLFMRYINRTIVERNFGSDM</sequence>
<protein>
    <submittedName>
        <fullName evidence="1">Uncharacterized protein</fullName>
    </submittedName>
</protein>
<accession>A0A0L8GG28</accession>
<evidence type="ECO:0000313" key="1">
    <source>
        <dbReference type="EMBL" id="KOF75908.1"/>
    </source>
</evidence>
<name>A0A0L8GG28_OCTBM</name>
<proteinExistence type="predicted"/>